<comment type="caution">
    <text evidence="1">The sequence shown here is derived from an EMBL/GenBank/DDBJ whole genome shotgun (WGS) entry which is preliminary data.</text>
</comment>
<name>A0ABT0I6U4_9ACTN</name>
<dbReference type="EMBL" id="JALPTH010000005">
    <property type="protein sequence ID" value="MCK8677038.1"/>
    <property type="molecule type" value="Genomic_DNA"/>
</dbReference>
<gene>
    <name evidence="1" type="ORF">M1O15_06445</name>
</gene>
<reference evidence="1 2" key="1">
    <citation type="submission" date="2022-04" db="EMBL/GenBank/DDBJ databases">
        <title>Streptomyces sp. nov. LCR6-01 isolated from Lichen of Dirinaria sp.</title>
        <authorList>
            <person name="Kanchanasin P."/>
            <person name="Tanasupawat S."/>
            <person name="Phongsopitanun W."/>
        </authorList>
    </citation>
    <scope>NUCLEOTIDE SEQUENCE [LARGE SCALE GENOMIC DNA]</scope>
    <source>
        <strain evidence="1 2">LCR6-01</strain>
    </source>
</reference>
<proteinExistence type="predicted"/>
<accession>A0ABT0I6U4</accession>
<evidence type="ECO:0000313" key="1">
    <source>
        <dbReference type="EMBL" id="MCK8677038.1"/>
    </source>
</evidence>
<evidence type="ECO:0000313" key="2">
    <source>
        <dbReference type="Proteomes" id="UP001522868"/>
    </source>
</evidence>
<sequence>MSLLTPGGMNPAFRMRNSEAANGHSVLECCIPLLIMATGTPIAVPARSSDTQGNVRLLPDRLRQQVIPFSPAVFEWGGRIVGLVGDPALCWNLRTVAYEKPARWGAARRRATVREGGLRRSLTTTSNRSALALHDADTVLAVHAAGRLVQRLRR</sequence>
<keyword evidence="2" id="KW-1185">Reference proteome</keyword>
<dbReference type="RefSeq" id="WP_248632279.1">
    <property type="nucleotide sequence ID" value="NZ_JALPTH010000005.1"/>
</dbReference>
<organism evidence="1 2">
    <name type="scientific">Streptomyces lichenis</name>
    <dbReference type="NCBI Taxonomy" id="2306967"/>
    <lineage>
        <taxon>Bacteria</taxon>
        <taxon>Bacillati</taxon>
        <taxon>Actinomycetota</taxon>
        <taxon>Actinomycetes</taxon>
        <taxon>Kitasatosporales</taxon>
        <taxon>Streptomycetaceae</taxon>
        <taxon>Streptomyces</taxon>
    </lineage>
</organism>
<dbReference type="Proteomes" id="UP001522868">
    <property type="component" value="Unassembled WGS sequence"/>
</dbReference>
<protein>
    <submittedName>
        <fullName evidence="1">Uncharacterized protein</fullName>
    </submittedName>
</protein>